<keyword evidence="1" id="KW-1133">Transmembrane helix</keyword>
<gene>
    <name evidence="2" type="ORF">IAC73_02850</name>
</gene>
<feature type="transmembrane region" description="Helical" evidence="1">
    <location>
        <begin position="114"/>
        <end position="135"/>
    </location>
</feature>
<dbReference type="GO" id="GO:0004190">
    <property type="term" value="F:aspartic-type endopeptidase activity"/>
    <property type="evidence" value="ECO:0007669"/>
    <property type="project" value="InterPro"/>
</dbReference>
<dbReference type="GO" id="GO:0006508">
    <property type="term" value="P:proteolysis"/>
    <property type="evidence" value="ECO:0007669"/>
    <property type="project" value="InterPro"/>
</dbReference>
<name>A0A9D1SVZ3_9FIRM</name>
<dbReference type="Pfam" id="PF03419">
    <property type="entry name" value="Peptidase_U4"/>
    <property type="match status" value="1"/>
</dbReference>
<feature type="transmembrane region" description="Helical" evidence="1">
    <location>
        <begin position="33"/>
        <end position="50"/>
    </location>
</feature>
<feature type="transmembrane region" description="Helical" evidence="1">
    <location>
        <begin position="6"/>
        <end position="26"/>
    </location>
</feature>
<evidence type="ECO:0000256" key="1">
    <source>
        <dbReference type="SAM" id="Phobius"/>
    </source>
</evidence>
<reference evidence="2" key="1">
    <citation type="submission" date="2020-10" db="EMBL/GenBank/DDBJ databases">
        <authorList>
            <person name="Gilroy R."/>
        </authorList>
    </citation>
    <scope>NUCLEOTIDE SEQUENCE</scope>
    <source>
        <strain evidence="2">10406</strain>
    </source>
</reference>
<organism evidence="2 3">
    <name type="scientific">Candidatus Limadaptatus stercoripullorum</name>
    <dbReference type="NCBI Taxonomy" id="2840846"/>
    <lineage>
        <taxon>Bacteria</taxon>
        <taxon>Bacillati</taxon>
        <taxon>Bacillota</taxon>
        <taxon>Clostridia</taxon>
        <taxon>Eubacteriales</taxon>
        <taxon>Candidatus Limadaptatus</taxon>
    </lineage>
</organism>
<dbReference type="AlphaFoldDB" id="A0A9D1SVZ3"/>
<comment type="caution">
    <text evidence="2">The sequence shown here is derived from an EMBL/GenBank/DDBJ whole genome shotgun (WGS) entry which is preliminary data.</text>
</comment>
<dbReference type="EMBL" id="DVOE01000043">
    <property type="protein sequence ID" value="HIU98764.1"/>
    <property type="molecule type" value="Genomic_DNA"/>
</dbReference>
<keyword evidence="1" id="KW-0812">Transmembrane</keyword>
<dbReference type="InterPro" id="IPR005081">
    <property type="entry name" value="SpoIIGA"/>
</dbReference>
<protein>
    <submittedName>
        <fullName evidence="2">Sigma-E processing peptidase SpoIIGA</fullName>
    </submittedName>
</protein>
<evidence type="ECO:0000313" key="2">
    <source>
        <dbReference type="EMBL" id="HIU98764.1"/>
    </source>
</evidence>
<evidence type="ECO:0000313" key="3">
    <source>
        <dbReference type="Proteomes" id="UP000886857"/>
    </source>
</evidence>
<dbReference type="GO" id="GO:0030436">
    <property type="term" value="P:asexual sporulation"/>
    <property type="evidence" value="ECO:0007669"/>
    <property type="project" value="InterPro"/>
</dbReference>
<feature type="transmembrane region" description="Helical" evidence="1">
    <location>
        <begin position="86"/>
        <end position="108"/>
    </location>
</feature>
<reference evidence="2" key="2">
    <citation type="journal article" date="2021" name="PeerJ">
        <title>Extensive microbial diversity within the chicken gut microbiome revealed by metagenomics and culture.</title>
        <authorList>
            <person name="Gilroy R."/>
            <person name="Ravi A."/>
            <person name="Getino M."/>
            <person name="Pursley I."/>
            <person name="Horton D.L."/>
            <person name="Alikhan N.F."/>
            <person name="Baker D."/>
            <person name="Gharbi K."/>
            <person name="Hall N."/>
            <person name="Watson M."/>
            <person name="Adriaenssens E.M."/>
            <person name="Foster-Nyarko E."/>
            <person name="Jarju S."/>
            <person name="Secka A."/>
            <person name="Antonio M."/>
            <person name="Oren A."/>
            <person name="Chaudhuri R.R."/>
            <person name="La Ragione R."/>
            <person name="Hildebrand F."/>
            <person name="Pallen M.J."/>
        </authorList>
    </citation>
    <scope>NUCLEOTIDE SEQUENCE</scope>
    <source>
        <strain evidence="2">10406</strain>
    </source>
</reference>
<accession>A0A9D1SVZ3</accession>
<dbReference type="Proteomes" id="UP000886857">
    <property type="component" value="Unassembled WGS sequence"/>
</dbReference>
<keyword evidence="1" id="KW-0472">Membrane</keyword>
<proteinExistence type="predicted"/>
<sequence length="257" mass="26365">MSVYVEVVIFNNAALDLLTALLTLALRRKKARRWSLALSVALGAAVGTAYPLLPAPAKICAAVLLPLVMTAGFHKFASFADYVVSLGVFLMLTFATGGAVLAAVAISGVELRGYSVLGFVALGAAAAVAGVRAALASSGKISRPVVKAAIGLKSGVRRVSALADTGNTLTDCASGLPVVIASGEVSERLKAEGEGVCGFVEAKTPLGRGTLPIVGPLRVEVGGRECKAFAALTESRFDGYELILQNTMFGGEKGRKI</sequence>